<evidence type="ECO:0000256" key="2">
    <source>
        <dbReference type="ARBA" id="ARBA00022845"/>
    </source>
</evidence>
<gene>
    <name evidence="3" type="ORF">BCF53_101168</name>
</gene>
<dbReference type="EMBL" id="SLZR01000001">
    <property type="protein sequence ID" value="TCS43825.1"/>
    <property type="molecule type" value="Genomic_DNA"/>
</dbReference>
<dbReference type="InterPro" id="IPR007040">
    <property type="entry name" value="Ribosome_modulation_factor"/>
</dbReference>
<accession>A0A4R3ICE0</accession>
<name>A0A4R3ICE0_9GAMM</name>
<proteinExistence type="predicted"/>
<keyword evidence="4" id="KW-1185">Reference proteome</keyword>
<evidence type="ECO:0000313" key="3">
    <source>
        <dbReference type="EMBL" id="TCS43825.1"/>
    </source>
</evidence>
<dbReference type="Gene3D" id="1.10.10.620">
    <property type="entry name" value="ribosome modulation factor like domain"/>
    <property type="match status" value="1"/>
</dbReference>
<reference evidence="3 4" key="1">
    <citation type="submission" date="2019-03" db="EMBL/GenBank/DDBJ databases">
        <title>Genomic Encyclopedia of Archaeal and Bacterial Type Strains, Phase II (KMG-II): from individual species to whole genera.</title>
        <authorList>
            <person name="Goeker M."/>
        </authorList>
    </citation>
    <scope>NUCLEOTIDE SEQUENCE [LARGE SCALE GENOMIC DNA]</scope>
    <source>
        <strain evidence="3 4">DSM 15388</strain>
    </source>
</reference>
<protein>
    <submittedName>
        <fullName evidence="3">Ribosome modulation factor</fullName>
    </submittedName>
</protein>
<dbReference type="GO" id="GO:0006417">
    <property type="term" value="P:regulation of translation"/>
    <property type="evidence" value="ECO:0007669"/>
    <property type="project" value="UniProtKB-KW"/>
</dbReference>
<evidence type="ECO:0000256" key="1">
    <source>
        <dbReference type="ARBA" id="ARBA00022490"/>
    </source>
</evidence>
<organism evidence="3 4">
    <name type="scientific">Reinekea marinisedimentorum</name>
    <dbReference type="NCBI Taxonomy" id="230495"/>
    <lineage>
        <taxon>Bacteria</taxon>
        <taxon>Pseudomonadati</taxon>
        <taxon>Pseudomonadota</taxon>
        <taxon>Gammaproteobacteria</taxon>
        <taxon>Oceanospirillales</taxon>
        <taxon>Saccharospirillaceae</taxon>
        <taxon>Reinekea</taxon>
    </lineage>
</organism>
<dbReference type="Pfam" id="PF04957">
    <property type="entry name" value="RMF"/>
    <property type="match status" value="1"/>
</dbReference>
<dbReference type="Proteomes" id="UP000295793">
    <property type="component" value="Unassembled WGS sequence"/>
</dbReference>
<dbReference type="OrthoDB" id="6370285at2"/>
<dbReference type="RefSeq" id="WP_132698907.1">
    <property type="nucleotide sequence ID" value="NZ_SLZR01000001.1"/>
</dbReference>
<dbReference type="InterPro" id="IPR023200">
    <property type="entry name" value="RMF_sf"/>
</dbReference>
<evidence type="ECO:0000313" key="4">
    <source>
        <dbReference type="Proteomes" id="UP000295793"/>
    </source>
</evidence>
<comment type="caution">
    <text evidence="3">The sequence shown here is derived from an EMBL/GenBank/DDBJ whole genome shotgun (WGS) entry which is preliminary data.</text>
</comment>
<sequence length="66" mass="7576">MPEIQWTLESLNKAYQQGYMTGLAGKSDSECPYDNDVLVAAWEAGKDDGLFQYQRSIKERKQVRFA</sequence>
<dbReference type="NCBIfam" id="NF011162">
    <property type="entry name" value="PRK14563.1"/>
    <property type="match status" value="1"/>
</dbReference>
<keyword evidence="2" id="KW-0810">Translation regulation</keyword>
<dbReference type="AlphaFoldDB" id="A0A4R3ICE0"/>
<keyword evidence="1" id="KW-0963">Cytoplasm</keyword>